<evidence type="ECO:0000256" key="2">
    <source>
        <dbReference type="ARBA" id="ARBA00022679"/>
    </source>
</evidence>
<dbReference type="PANTHER" id="PTHR43542:SF1">
    <property type="entry name" value="METHYLTRANSFERASE"/>
    <property type="match status" value="1"/>
</dbReference>
<keyword evidence="1 4" id="KW-0489">Methyltransferase</keyword>
<dbReference type="PIRSF" id="PIRSF004553">
    <property type="entry name" value="CHP00095"/>
    <property type="match status" value="1"/>
</dbReference>
<dbReference type="AlphaFoldDB" id="A0A927J2H3"/>
<name>A0A927J2H3_9MICO</name>
<dbReference type="RefSeq" id="WP_191830237.1">
    <property type="nucleotide sequence ID" value="NZ_JACYHB010000018.1"/>
</dbReference>
<reference evidence="4" key="1">
    <citation type="journal article" date="2018" name="Curr. Microbiol.">
        <title>Cellulosimicrobium arenosum sp. nov., Isolated from Marine Sediment Sand.</title>
        <authorList>
            <person name="Oh M."/>
            <person name="Kim J.H."/>
            <person name="Yoon J.H."/>
            <person name="Schumann P."/>
            <person name="Kim W."/>
        </authorList>
    </citation>
    <scope>NUCLEOTIDE SEQUENCE</scope>
    <source>
        <strain evidence="4">KCTC 49039</strain>
    </source>
</reference>
<dbReference type="Pfam" id="PF03602">
    <property type="entry name" value="Cons_hypoth95"/>
    <property type="match status" value="1"/>
</dbReference>
<dbReference type="SUPFAM" id="SSF53335">
    <property type="entry name" value="S-adenosyl-L-methionine-dependent methyltransferases"/>
    <property type="match status" value="1"/>
</dbReference>
<dbReference type="Gene3D" id="3.40.50.150">
    <property type="entry name" value="Vaccinia Virus protein VP39"/>
    <property type="match status" value="1"/>
</dbReference>
<dbReference type="NCBIfam" id="TIGR00095">
    <property type="entry name" value="16S rRNA (guanine(966)-N(2))-methyltransferase RsmD"/>
    <property type="match status" value="1"/>
</dbReference>
<gene>
    <name evidence="4" type="primary">rsmD</name>
    <name evidence="4" type="ORF">IF651_16595</name>
</gene>
<evidence type="ECO:0000313" key="5">
    <source>
        <dbReference type="Proteomes" id="UP000610846"/>
    </source>
</evidence>
<reference evidence="4" key="2">
    <citation type="submission" date="2020-09" db="EMBL/GenBank/DDBJ databases">
        <authorList>
            <person name="Yu Y."/>
        </authorList>
    </citation>
    <scope>NUCLEOTIDE SEQUENCE</scope>
    <source>
        <strain evidence="4">KCTC 49039</strain>
    </source>
</reference>
<comment type="caution">
    <text evidence="4">The sequence shown here is derived from an EMBL/GenBank/DDBJ whole genome shotgun (WGS) entry which is preliminary data.</text>
</comment>
<protein>
    <submittedName>
        <fullName evidence="4">16S rRNA (Guanine(966)-N(2))-methyltransferase RsmD</fullName>
        <ecNumber evidence="4">2.1.1.171</ecNumber>
    </submittedName>
</protein>
<dbReference type="Proteomes" id="UP000610846">
    <property type="component" value="Unassembled WGS sequence"/>
</dbReference>
<dbReference type="GO" id="GO:0052913">
    <property type="term" value="F:16S rRNA (guanine(966)-N(2))-methyltransferase activity"/>
    <property type="evidence" value="ECO:0007669"/>
    <property type="project" value="UniProtKB-EC"/>
</dbReference>
<dbReference type="PANTHER" id="PTHR43542">
    <property type="entry name" value="METHYLTRANSFERASE"/>
    <property type="match status" value="1"/>
</dbReference>
<organism evidence="4 5">
    <name type="scientific">Cellulosimicrobium arenosum</name>
    <dbReference type="NCBI Taxonomy" id="2708133"/>
    <lineage>
        <taxon>Bacteria</taxon>
        <taxon>Bacillati</taxon>
        <taxon>Actinomycetota</taxon>
        <taxon>Actinomycetes</taxon>
        <taxon>Micrococcales</taxon>
        <taxon>Promicromonosporaceae</taxon>
        <taxon>Cellulosimicrobium</taxon>
    </lineage>
</organism>
<evidence type="ECO:0000313" key="4">
    <source>
        <dbReference type="EMBL" id="MBD8080662.1"/>
    </source>
</evidence>
<evidence type="ECO:0000256" key="1">
    <source>
        <dbReference type="ARBA" id="ARBA00022603"/>
    </source>
</evidence>
<evidence type="ECO:0000256" key="3">
    <source>
        <dbReference type="SAM" id="MobiDB-lite"/>
    </source>
</evidence>
<feature type="region of interest" description="Disordered" evidence="3">
    <location>
        <begin position="190"/>
        <end position="214"/>
    </location>
</feature>
<keyword evidence="2 4" id="KW-0808">Transferase</keyword>
<dbReference type="EC" id="2.1.1.171" evidence="4"/>
<dbReference type="InterPro" id="IPR029063">
    <property type="entry name" value="SAM-dependent_MTases_sf"/>
</dbReference>
<sequence length="214" mass="22254">MTRIVAGHVGGRTLHVPPRGTRPTSERVREAVFSRLEHLGAVEDARVLDLFAGSGALGLEAASRGARHVTLVDSARVAADVARRNVAALGLLEVQVVQQSAESFVAGTGTGTGSAPGYHLVLVDPPYDLEPASLDRLLGMLARPGFLDPAAVVVVERSTRTPEPVWPGGWETLAHKDYGETAVFFVGPVVDGPDGAPEADAEDAPVSGGPGRDT</sequence>
<proteinExistence type="predicted"/>
<dbReference type="EMBL" id="JACYHB010000018">
    <property type="protein sequence ID" value="MBD8080662.1"/>
    <property type="molecule type" value="Genomic_DNA"/>
</dbReference>
<keyword evidence="5" id="KW-1185">Reference proteome</keyword>
<accession>A0A927J2H3</accession>
<dbReference type="InterPro" id="IPR004398">
    <property type="entry name" value="RNA_MeTrfase_RsmD"/>
</dbReference>
<dbReference type="CDD" id="cd02440">
    <property type="entry name" value="AdoMet_MTases"/>
    <property type="match status" value="1"/>
</dbReference>